<reference evidence="3" key="1">
    <citation type="submission" date="2025-08" db="UniProtKB">
        <authorList>
            <consortium name="RefSeq"/>
        </authorList>
    </citation>
    <scope>IDENTIFICATION</scope>
    <source>
        <strain evidence="3">15085-1641.00</strain>
        <tissue evidence="3">Whole body</tissue>
    </source>
</reference>
<dbReference type="Proteomes" id="UP000504633">
    <property type="component" value="Unplaced"/>
</dbReference>
<evidence type="ECO:0000313" key="3">
    <source>
        <dbReference type="RefSeq" id="XP_023176926.2"/>
    </source>
</evidence>
<proteinExistence type="predicted"/>
<protein>
    <submittedName>
        <fullName evidence="3">Uncharacterized protein LOC111603526 isoform X1</fullName>
    </submittedName>
</protein>
<feature type="compositionally biased region" description="Polar residues" evidence="1">
    <location>
        <begin position="340"/>
        <end position="376"/>
    </location>
</feature>
<keyword evidence="2" id="KW-1185">Reference proteome</keyword>
<feature type="compositionally biased region" description="Low complexity" evidence="1">
    <location>
        <begin position="286"/>
        <end position="309"/>
    </location>
</feature>
<evidence type="ECO:0000313" key="2">
    <source>
        <dbReference type="Proteomes" id="UP000504633"/>
    </source>
</evidence>
<evidence type="ECO:0000256" key="1">
    <source>
        <dbReference type="SAM" id="MobiDB-lite"/>
    </source>
</evidence>
<feature type="compositionally biased region" description="Basic and acidic residues" evidence="1">
    <location>
        <begin position="180"/>
        <end position="195"/>
    </location>
</feature>
<dbReference type="AlphaFoldDB" id="A0A6J1M6Y6"/>
<feature type="region of interest" description="Disordered" evidence="1">
    <location>
        <begin position="326"/>
        <end position="380"/>
    </location>
</feature>
<feature type="compositionally biased region" description="Low complexity" evidence="1">
    <location>
        <begin position="328"/>
        <end position="339"/>
    </location>
</feature>
<sequence length="482" mass="54378">MHNLIKSRAVFEILKKPLPELLRFYRDSDSDSECEGSSTDVASCSSEATTATISAAEAAAETAEAEAAAKLNINASVFVPRLKDAEDLRLVDLKRQFEALDVRKPLAQPKLLLPWKGFPKPQHIERANKPPVQCKELKAAVTSDESKEESPRPLRAMSDKESTCSSSSSLSSSRKKHLKERSLMKSVPDDKRREQERKVALEALKLVEQRRMREPNEEPQIIVHLTRLPVDFTAEERVRVNRLRIIKREHIESVLREMRDERELKQQKAEGIQPTSRYICLQRGTQPEAQPEQQPQQQASPQPLGSSQPKRYIPTVKQWDERCKAKANEAAAGANKENNMSGKTANKSEEYANTQRAMGPSSQGNIMASKSPQQSGGKDRELFVPRYWPPAPLVVKGEIRRGNLTHARNITRAFANCGLLPTPSTAWELENGKDDYELMPHAPSRSMKRYAMDQLLKLEPQPHKLEKPNIAEALLKLGFMCE</sequence>
<feature type="compositionally biased region" description="Low complexity" evidence="1">
    <location>
        <begin position="163"/>
        <end position="172"/>
    </location>
</feature>
<feature type="compositionally biased region" description="Basic and acidic residues" evidence="1">
    <location>
        <begin position="144"/>
        <end position="162"/>
    </location>
</feature>
<organism evidence="2 3">
    <name type="scientific">Drosophila hydei</name>
    <name type="common">Fruit fly</name>
    <dbReference type="NCBI Taxonomy" id="7224"/>
    <lineage>
        <taxon>Eukaryota</taxon>
        <taxon>Metazoa</taxon>
        <taxon>Ecdysozoa</taxon>
        <taxon>Arthropoda</taxon>
        <taxon>Hexapoda</taxon>
        <taxon>Insecta</taxon>
        <taxon>Pterygota</taxon>
        <taxon>Neoptera</taxon>
        <taxon>Endopterygota</taxon>
        <taxon>Diptera</taxon>
        <taxon>Brachycera</taxon>
        <taxon>Muscomorpha</taxon>
        <taxon>Ephydroidea</taxon>
        <taxon>Drosophilidae</taxon>
        <taxon>Drosophila</taxon>
    </lineage>
</organism>
<dbReference type="KEGG" id="dhe:111603526"/>
<feature type="region of interest" description="Disordered" evidence="1">
    <location>
        <begin position="284"/>
        <end position="310"/>
    </location>
</feature>
<dbReference type="RefSeq" id="XP_023176926.2">
    <property type="nucleotide sequence ID" value="XM_023321158.2"/>
</dbReference>
<accession>A0A6J1M6Y6</accession>
<dbReference type="OrthoDB" id="7870118at2759"/>
<feature type="region of interest" description="Disordered" evidence="1">
    <location>
        <begin position="122"/>
        <end position="195"/>
    </location>
</feature>
<gene>
    <name evidence="3" type="primary">LOC111603526</name>
</gene>
<name>A0A6J1M6Y6_DROHY</name>
<dbReference type="GeneID" id="111603526"/>